<feature type="domain" description="VWFA" evidence="3">
    <location>
        <begin position="115"/>
        <end position="292"/>
    </location>
</feature>
<dbReference type="EMBL" id="CP039247">
    <property type="protein sequence ID" value="QCB28408.1"/>
    <property type="molecule type" value="Genomic_DNA"/>
</dbReference>
<evidence type="ECO:0000256" key="2">
    <source>
        <dbReference type="SAM" id="Phobius"/>
    </source>
</evidence>
<dbReference type="SUPFAM" id="SSF53300">
    <property type="entry name" value="vWA-like"/>
    <property type="match status" value="1"/>
</dbReference>
<evidence type="ECO:0000259" key="3">
    <source>
        <dbReference type="PROSITE" id="PS50234"/>
    </source>
</evidence>
<feature type="compositionally biased region" description="Low complexity" evidence="1">
    <location>
        <begin position="63"/>
        <end position="72"/>
    </location>
</feature>
<feature type="transmembrane region" description="Helical" evidence="2">
    <location>
        <begin position="15"/>
        <end position="35"/>
    </location>
</feature>
<dbReference type="AlphaFoldDB" id="A0A4V1CEK3"/>
<protein>
    <recommendedName>
        <fullName evidence="3">VWFA domain-containing protein</fullName>
    </recommendedName>
</protein>
<evidence type="ECO:0000313" key="5">
    <source>
        <dbReference type="Proteomes" id="UP000296352"/>
    </source>
</evidence>
<keyword evidence="2" id="KW-0812">Transmembrane</keyword>
<evidence type="ECO:0000313" key="4">
    <source>
        <dbReference type="EMBL" id="QCB28408.1"/>
    </source>
</evidence>
<accession>A0A4V1CEK3</accession>
<dbReference type="RefSeq" id="WP_136141149.1">
    <property type="nucleotide sequence ID" value="NZ_CP039247.1"/>
</dbReference>
<evidence type="ECO:0000256" key="1">
    <source>
        <dbReference type="SAM" id="MobiDB-lite"/>
    </source>
</evidence>
<organism evidence="4 5">
    <name type="scientific">Corynebacterium endometrii</name>
    <dbReference type="NCBI Taxonomy" id="2488819"/>
    <lineage>
        <taxon>Bacteria</taxon>
        <taxon>Bacillati</taxon>
        <taxon>Actinomycetota</taxon>
        <taxon>Actinomycetes</taxon>
        <taxon>Mycobacteriales</taxon>
        <taxon>Corynebacteriaceae</taxon>
        <taxon>Corynebacterium</taxon>
    </lineage>
</organism>
<feature type="compositionally biased region" description="Basic and acidic residues" evidence="1">
    <location>
        <begin position="48"/>
        <end position="61"/>
    </location>
</feature>
<gene>
    <name evidence="4" type="ORF">CENDO_05640</name>
</gene>
<dbReference type="OrthoDB" id="4427980at2"/>
<feature type="compositionally biased region" description="Low complexity" evidence="1">
    <location>
        <begin position="79"/>
        <end position="102"/>
    </location>
</feature>
<dbReference type="Gene3D" id="3.40.50.410">
    <property type="entry name" value="von Willebrand factor, type A domain"/>
    <property type="match status" value="1"/>
</dbReference>
<sequence length="292" mass="29195">MARHSNGESNPKLAGWLWAVIVLAIVAIIGAAVYFMGGGSDDQVAASSDKEATSETPRETDLAETPSATTTASEDEASESAASETSGTDSSTARSSDESSTPAPSPAPSGPSPENTLLLFDTSDGMTGFFAPVSNSLAETAQDLGAEGKQVAVWNYSSPLSPGVQVGYRANLNFGPADAASGTVIRFGTGGVPQTRSAVVAAVANAADYAAQSGQPARVLLVTTGTAQDMDDAAFAEAFTSAAGGDVELSVVHVGEGAKDSALESVASHFETVADASEQASVAAALKKAAGV</sequence>
<dbReference type="InterPro" id="IPR002035">
    <property type="entry name" value="VWF_A"/>
</dbReference>
<dbReference type="PROSITE" id="PS50234">
    <property type="entry name" value="VWFA"/>
    <property type="match status" value="1"/>
</dbReference>
<dbReference type="InterPro" id="IPR036465">
    <property type="entry name" value="vWFA_dom_sf"/>
</dbReference>
<keyword evidence="5" id="KW-1185">Reference proteome</keyword>
<feature type="region of interest" description="Disordered" evidence="1">
    <location>
        <begin position="42"/>
        <end position="119"/>
    </location>
</feature>
<reference evidence="4 5" key="1">
    <citation type="submission" date="2019-04" db="EMBL/GenBank/DDBJ databases">
        <title>Corynebacterium endometrii sp. nov., isolated from the uterus of a cow with endometritis.</title>
        <authorList>
            <person name="Ballas P."/>
            <person name="Ruckert C."/>
            <person name="Wagener K."/>
            <person name="Drillich M."/>
            <person name="Kaempfer P."/>
            <person name="Busse H.-J."/>
            <person name="Ehling-Schulz M."/>
        </authorList>
    </citation>
    <scope>NUCLEOTIDE SEQUENCE [LARGE SCALE GENOMIC DNA]</scope>
    <source>
        <strain evidence="4 5">LMM-1653</strain>
    </source>
</reference>
<keyword evidence="2" id="KW-0472">Membrane</keyword>
<dbReference type="KEGG" id="cee:CENDO_05640"/>
<name>A0A4V1CEK3_9CORY</name>
<keyword evidence="2" id="KW-1133">Transmembrane helix</keyword>
<proteinExistence type="predicted"/>
<dbReference type="Proteomes" id="UP000296352">
    <property type="component" value="Chromosome"/>
</dbReference>